<name>A0A0F4YNH2_RASE3</name>
<dbReference type="InterPro" id="IPR015075">
    <property type="entry name" value="AtaL"/>
</dbReference>
<dbReference type="RefSeq" id="XP_013326401.1">
    <property type="nucleotide sequence ID" value="XM_013470947.1"/>
</dbReference>
<dbReference type="OrthoDB" id="2320332at2759"/>
<dbReference type="Proteomes" id="UP000053958">
    <property type="component" value="Unassembled WGS sequence"/>
</dbReference>
<dbReference type="STRING" id="1408163.A0A0F4YNH2"/>
<gene>
    <name evidence="2" type="ORF">T310_6214</name>
</gene>
<keyword evidence="3" id="KW-1185">Reference proteome</keyword>
<protein>
    <submittedName>
        <fullName evidence="2">Uncharacterized protein</fullName>
    </submittedName>
</protein>
<dbReference type="InterPro" id="IPR023393">
    <property type="entry name" value="START-like_dom_sf"/>
</dbReference>
<sequence>MVTITVSVTAPVNNNDNESSTNPPIRLTHDDLWAALLAKARQPEEFVPQIEKSTVVREHEDGRGLTRRVLFKGREGEEELEEVVRFVGKMRVDFHISATGQSVSNIISHAAAATSGSDLFLTFTFVFPHPEVRDENGEEAKRLEEKYLALGREVVPRCIDVARRMKVEGRLGLS</sequence>
<dbReference type="EMBL" id="LASV01000316">
    <property type="protein sequence ID" value="KKA19789.1"/>
    <property type="molecule type" value="Genomic_DNA"/>
</dbReference>
<reference evidence="2 3" key="1">
    <citation type="submission" date="2015-04" db="EMBL/GenBank/DDBJ databases">
        <authorList>
            <person name="Heijne W.H."/>
            <person name="Fedorova N.D."/>
            <person name="Nierman W.C."/>
            <person name="Vollebregt A.W."/>
            <person name="Zhao Z."/>
            <person name="Wu L."/>
            <person name="Kumar M."/>
            <person name="Stam H."/>
            <person name="van den Berg M.A."/>
            <person name="Pel H.J."/>
        </authorList>
    </citation>
    <scope>NUCLEOTIDE SEQUENCE [LARGE SCALE GENOMIC DNA]</scope>
    <source>
        <strain evidence="2 3">CBS 393.64</strain>
    </source>
</reference>
<dbReference type="SUPFAM" id="SSF55961">
    <property type="entry name" value="Bet v1-like"/>
    <property type="match status" value="1"/>
</dbReference>
<dbReference type="GeneID" id="25318526"/>
<organism evidence="2 3">
    <name type="scientific">Rasamsonia emersonii (strain ATCC 16479 / CBS 393.64 / IMI 116815)</name>
    <dbReference type="NCBI Taxonomy" id="1408163"/>
    <lineage>
        <taxon>Eukaryota</taxon>
        <taxon>Fungi</taxon>
        <taxon>Dikarya</taxon>
        <taxon>Ascomycota</taxon>
        <taxon>Pezizomycotina</taxon>
        <taxon>Eurotiomycetes</taxon>
        <taxon>Eurotiomycetidae</taxon>
        <taxon>Eurotiales</taxon>
        <taxon>Trichocomaceae</taxon>
        <taxon>Rasamsonia</taxon>
    </lineage>
</organism>
<evidence type="ECO:0000256" key="1">
    <source>
        <dbReference type="SAM" id="MobiDB-lite"/>
    </source>
</evidence>
<dbReference type="Pfam" id="PF08982">
    <property type="entry name" value="AtaL"/>
    <property type="match status" value="1"/>
</dbReference>
<accession>A0A0F4YNH2</accession>
<feature type="compositionally biased region" description="Polar residues" evidence="1">
    <location>
        <begin position="1"/>
        <end position="23"/>
    </location>
</feature>
<proteinExistence type="predicted"/>
<evidence type="ECO:0000313" key="3">
    <source>
        <dbReference type="Proteomes" id="UP000053958"/>
    </source>
</evidence>
<evidence type="ECO:0000313" key="2">
    <source>
        <dbReference type="EMBL" id="KKA19789.1"/>
    </source>
</evidence>
<comment type="caution">
    <text evidence="2">The sequence shown here is derived from an EMBL/GenBank/DDBJ whole genome shotgun (WGS) entry which is preliminary data.</text>
</comment>
<feature type="region of interest" description="Disordered" evidence="1">
    <location>
        <begin position="1"/>
        <end position="24"/>
    </location>
</feature>
<dbReference type="Gene3D" id="3.30.530.20">
    <property type="match status" value="1"/>
</dbReference>
<dbReference type="AlphaFoldDB" id="A0A0F4YNH2"/>